<reference evidence="2" key="1">
    <citation type="submission" date="2020-06" db="EMBL/GenBank/DDBJ databases">
        <title>WGS assembly of Ceratodon purpureus strain R40.</title>
        <authorList>
            <person name="Carey S.B."/>
            <person name="Jenkins J."/>
            <person name="Shu S."/>
            <person name="Lovell J.T."/>
            <person name="Sreedasyam A."/>
            <person name="Maumus F."/>
            <person name="Tiley G.P."/>
            <person name="Fernandez-Pozo N."/>
            <person name="Barry K."/>
            <person name="Chen C."/>
            <person name="Wang M."/>
            <person name="Lipzen A."/>
            <person name="Daum C."/>
            <person name="Saski C.A."/>
            <person name="Payton A.C."/>
            <person name="Mcbreen J.C."/>
            <person name="Conrad R.E."/>
            <person name="Kollar L.M."/>
            <person name="Olsson S."/>
            <person name="Huttunen S."/>
            <person name="Landis J.B."/>
            <person name="Wickett N.J."/>
            <person name="Johnson M.G."/>
            <person name="Rensing S.A."/>
            <person name="Grimwood J."/>
            <person name="Schmutz J."/>
            <person name="Mcdaniel S.F."/>
        </authorList>
    </citation>
    <scope>NUCLEOTIDE SEQUENCE</scope>
    <source>
        <strain evidence="2">R40</strain>
    </source>
</reference>
<keyword evidence="1" id="KW-0472">Membrane</keyword>
<gene>
    <name evidence="2" type="ORF">KC19_3G058700</name>
</gene>
<dbReference type="Proteomes" id="UP000822688">
    <property type="component" value="Chromosome 3"/>
</dbReference>
<keyword evidence="1" id="KW-1133">Transmembrane helix</keyword>
<dbReference type="AlphaFoldDB" id="A0A8T0IHR3"/>
<keyword evidence="3" id="KW-1185">Reference proteome</keyword>
<comment type="caution">
    <text evidence="2">The sequence shown here is derived from an EMBL/GenBank/DDBJ whole genome shotgun (WGS) entry which is preliminary data.</text>
</comment>
<protein>
    <submittedName>
        <fullName evidence="2">Uncharacterized protein</fullName>
    </submittedName>
</protein>
<organism evidence="2 3">
    <name type="scientific">Ceratodon purpureus</name>
    <name type="common">Fire moss</name>
    <name type="synonym">Dicranum purpureum</name>
    <dbReference type="NCBI Taxonomy" id="3225"/>
    <lineage>
        <taxon>Eukaryota</taxon>
        <taxon>Viridiplantae</taxon>
        <taxon>Streptophyta</taxon>
        <taxon>Embryophyta</taxon>
        <taxon>Bryophyta</taxon>
        <taxon>Bryophytina</taxon>
        <taxon>Bryopsida</taxon>
        <taxon>Dicranidae</taxon>
        <taxon>Pseudoditrichales</taxon>
        <taxon>Ditrichaceae</taxon>
        <taxon>Ceratodon</taxon>
    </lineage>
</organism>
<sequence length="152" mass="16521">MWAELKAQEALPGGASSERNCCLSAFKAQCGAAFTTCFPHLRTIKPRRRVLRVVAMVCVAGYVMLCHLQELVRSVHAAFLERRRPYAGIECGSNGYLTRLRRIGAVSGSVGEGIKEVGLPAQGPTQDGVEAAVKSGFGSEPFTTMRPMYRML</sequence>
<proteinExistence type="predicted"/>
<feature type="transmembrane region" description="Helical" evidence="1">
    <location>
        <begin position="49"/>
        <end position="65"/>
    </location>
</feature>
<accession>A0A8T0IHR3</accession>
<keyword evidence="1" id="KW-0812">Transmembrane</keyword>
<dbReference type="EMBL" id="CM026423">
    <property type="protein sequence ID" value="KAG0582426.1"/>
    <property type="molecule type" value="Genomic_DNA"/>
</dbReference>
<evidence type="ECO:0000256" key="1">
    <source>
        <dbReference type="SAM" id="Phobius"/>
    </source>
</evidence>
<evidence type="ECO:0000313" key="2">
    <source>
        <dbReference type="EMBL" id="KAG0582426.1"/>
    </source>
</evidence>
<evidence type="ECO:0000313" key="3">
    <source>
        <dbReference type="Proteomes" id="UP000822688"/>
    </source>
</evidence>
<name>A0A8T0IHR3_CERPU</name>